<dbReference type="EC" id="2.7.13.3" evidence="3"/>
<comment type="catalytic activity">
    <reaction evidence="1">
        <text>ATP + protein L-histidine = ADP + protein N-phospho-L-histidine.</text>
        <dbReference type="EC" id="2.7.13.3"/>
    </reaction>
</comment>
<dbReference type="SUPFAM" id="SSF47384">
    <property type="entry name" value="Homodimeric domain of signal transducing histidine kinase"/>
    <property type="match status" value="1"/>
</dbReference>
<feature type="transmembrane region" description="Helical" evidence="12">
    <location>
        <begin position="7"/>
        <end position="28"/>
    </location>
</feature>
<dbReference type="PANTHER" id="PTHR45436">
    <property type="entry name" value="SENSOR HISTIDINE KINASE YKOH"/>
    <property type="match status" value="1"/>
</dbReference>
<accession>A0ABV6YYD1</accession>
<keyword evidence="9 12" id="KW-1133">Transmembrane helix</keyword>
<evidence type="ECO:0000256" key="12">
    <source>
        <dbReference type="SAM" id="Phobius"/>
    </source>
</evidence>
<dbReference type="SUPFAM" id="SSF103190">
    <property type="entry name" value="Sensory domain-like"/>
    <property type="match status" value="1"/>
</dbReference>
<keyword evidence="16" id="KW-1185">Reference proteome</keyword>
<dbReference type="Proteomes" id="UP001594351">
    <property type="component" value="Unassembled WGS sequence"/>
</dbReference>
<dbReference type="Gene3D" id="3.30.565.10">
    <property type="entry name" value="Histidine kinase-like ATPase, C-terminal domain"/>
    <property type="match status" value="1"/>
</dbReference>
<dbReference type="Pfam" id="PF02518">
    <property type="entry name" value="HATPase_c"/>
    <property type="match status" value="1"/>
</dbReference>
<dbReference type="NCBIfam" id="NF008312">
    <property type="entry name" value="PRK11100.1"/>
    <property type="match status" value="1"/>
</dbReference>
<keyword evidence="4" id="KW-1003">Cell membrane</keyword>
<feature type="domain" description="Histidine kinase" evidence="13">
    <location>
        <begin position="263"/>
        <end position="476"/>
    </location>
</feature>
<dbReference type="InterPro" id="IPR003661">
    <property type="entry name" value="HisK_dim/P_dom"/>
</dbReference>
<dbReference type="Gene3D" id="1.10.287.130">
    <property type="match status" value="1"/>
</dbReference>
<keyword evidence="10" id="KW-0902">Two-component regulatory system</keyword>
<keyword evidence="11 12" id="KW-0472">Membrane</keyword>
<protein>
    <recommendedName>
        <fullName evidence="3">histidine kinase</fullName>
        <ecNumber evidence="3">2.7.13.3</ecNumber>
    </recommendedName>
</protein>
<dbReference type="PROSITE" id="PS50885">
    <property type="entry name" value="HAMP"/>
    <property type="match status" value="1"/>
</dbReference>
<keyword evidence="7 12" id="KW-0812">Transmembrane</keyword>
<dbReference type="InterPro" id="IPR036890">
    <property type="entry name" value="HATPase_C_sf"/>
</dbReference>
<dbReference type="CDD" id="cd00082">
    <property type="entry name" value="HisKA"/>
    <property type="match status" value="1"/>
</dbReference>
<evidence type="ECO:0000256" key="11">
    <source>
        <dbReference type="ARBA" id="ARBA00023136"/>
    </source>
</evidence>
<evidence type="ECO:0000313" key="16">
    <source>
        <dbReference type="Proteomes" id="UP001594351"/>
    </source>
</evidence>
<name>A0ABV6YYD1_UNCC1</name>
<evidence type="ECO:0000313" key="15">
    <source>
        <dbReference type="EMBL" id="MFC1851210.1"/>
    </source>
</evidence>
<evidence type="ECO:0000256" key="2">
    <source>
        <dbReference type="ARBA" id="ARBA00004651"/>
    </source>
</evidence>
<dbReference type="EMBL" id="JBHPBY010000165">
    <property type="protein sequence ID" value="MFC1851210.1"/>
    <property type="molecule type" value="Genomic_DNA"/>
</dbReference>
<dbReference type="Pfam" id="PF00512">
    <property type="entry name" value="HisKA"/>
    <property type="match status" value="1"/>
</dbReference>
<dbReference type="InterPro" id="IPR050428">
    <property type="entry name" value="TCS_sensor_his_kinase"/>
</dbReference>
<dbReference type="SMART" id="SM00304">
    <property type="entry name" value="HAMP"/>
    <property type="match status" value="1"/>
</dbReference>
<dbReference type="InterPro" id="IPR036097">
    <property type="entry name" value="HisK_dim/P_sf"/>
</dbReference>
<dbReference type="Pfam" id="PF00672">
    <property type="entry name" value="HAMP"/>
    <property type="match status" value="1"/>
</dbReference>
<evidence type="ECO:0000256" key="9">
    <source>
        <dbReference type="ARBA" id="ARBA00022989"/>
    </source>
</evidence>
<evidence type="ECO:0000256" key="8">
    <source>
        <dbReference type="ARBA" id="ARBA00022777"/>
    </source>
</evidence>
<dbReference type="InterPro" id="IPR005467">
    <property type="entry name" value="His_kinase_dom"/>
</dbReference>
<sequence>MKIRTRLMIGFLIIISIGFYYLITWLVHDVRLHYLKSMEETLVDTSVLLSSIVAHQVNQGNLVAENLHVSLDAAFKRSFSAKIYDLHKKYVNVRVYITDNEGLVLYDSDQGRAEGQDYSQWNDVYLTLQGRYGVRSSRTNEDDPNSSVLYVAAPILIQDKLVGVLSVGKPAESAGTFIELAKQNIIVTGIVACLGVIVLSIVMSLWITQPIQKLTSYAKAIRDGERVSLPQLGSNEMSAMAVAFEEMRDALEGKKYVEHYIQTLTHEIKSPLSAIRGAAELINEQIAEKTQKKFLRNIRTETDRIQNIIDRLLQLSAIETRKQLRNIEEITINSLITDVIESKTPLFTAKNISIVASNVEKITIRGEQFLLRQALDNLLQNALDFTPEQGTITVSTEIGATFLSVIIADSGPGVPDYALDKVFDRFYSLQRPDTGLKSSGLGLSFVQEIAHLHQGSISLENKAGGGVRATFKLSLF</sequence>
<dbReference type="SUPFAM" id="SSF55874">
    <property type="entry name" value="ATPase domain of HSP90 chaperone/DNA topoisomerase II/histidine kinase"/>
    <property type="match status" value="1"/>
</dbReference>
<evidence type="ECO:0000256" key="4">
    <source>
        <dbReference type="ARBA" id="ARBA00022475"/>
    </source>
</evidence>
<keyword evidence="6 15" id="KW-0808">Transferase</keyword>
<dbReference type="InterPro" id="IPR003594">
    <property type="entry name" value="HATPase_dom"/>
</dbReference>
<evidence type="ECO:0000256" key="7">
    <source>
        <dbReference type="ARBA" id="ARBA00022692"/>
    </source>
</evidence>
<comment type="caution">
    <text evidence="15">The sequence shown here is derived from an EMBL/GenBank/DDBJ whole genome shotgun (WGS) entry which is preliminary data.</text>
</comment>
<evidence type="ECO:0000256" key="5">
    <source>
        <dbReference type="ARBA" id="ARBA00022553"/>
    </source>
</evidence>
<keyword evidence="8 15" id="KW-0418">Kinase</keyword>
<dbReference type="SMART" id="SM00387">
    <property type="entry name" value="HATPase_c"/>
    <property type="match status" value="1"/>
</dbReference>
<gene>
    <name evidence="15" type="primary">creC</name>
    <name evidence="15" type="ORF">ACFL27_13525</name>
</gene>
<feature type="domain" description="HAMP" evidence="14">
    <location>
        <begin position="205"/>
        <end position="256"/>
    </location>
</feature>
<evidence type="ECO:0000256" key="6">
    <source>
        <dbReference type="ARBA" id="ARBA00022679"/>
    </source>
</evidence>
<evidence type="ECO:0000259" key="13">
    <source>
        <dbReference type="PROSITE" id="PS50109"/>
    </source>
</evidence>
<dbReference type="Gene3D" id="3.30.450.20">
    <property type="entry name" value="PAS domain"/>
    <property type="match status" value="1"/>
</dbReference>
<evidence type="ECO:0000256" key="3">
    <source>
        <dbReference type="ARBA" id="ARBA00012438"/>
    </source>
</evidence>
<dbReference type="InterPro" id="IPR003660">
    <property type="entry name" value="HAMP_dom"/>
</dbReference>
<evidence type="ECO:0000256" key="1">
    <source>
        <dbReference type="ARBA" id="ARBA00000085"/>
    </source>
</evidence>
<dbReference type="GO" id="GO:0004673">
    <property type="term" value="F:protein histidine kinase activity"/>
    <property type="evidence" value="ECO:0007669"/>
    <property type="project" value="UniProtKB-EC"/>
</dbReference>
<dbReference type="SMART" id="SM00388">
    <property type="entry name" value="HisKA"/>
    <property type="match status" value="1"/>
</dbReference>
<dbReference type="Gene3D" id="6.10.340.10">
    <property type="match status" value="1"/>
</dbReference>
<proteinExistence type="predicted"/>
<dbReference type="InterPro" id="IPR029151">
    <property type="entry name" value="Sensor-like_sf"/>
</dbReference>
<dbReference type="InterPro" id="IPR004358">
    <property type="entry name" value="Sig_transdc_His_kin-like_C"/>
</dbReference>
<reference evidence="15 16" key="1">
    <citation type="submission" date="2024-09" db="EMBL/GenBank/DDBJ databases">
        <title>Laminarin stimulates single cell rates of sulfate reduction while oxygen inhibits transcriptomic activity in coastal marine sediment.</title>
        <authorList>
            <person name="Lindsay M."/>
            <person name="Orcutt B."/>
            <person name="Emerson D."/>
            <person name="Stepanauskas R."/>
            <person name="D'Angelo T."/>
        </authorList>
    </citation>
    <scope>NUCLEOTIDE SEQUENCE [LARGE SCALE GENOMIC DNA]</scope>
    <source>
        <strain evidence="15">SAG AM-311-K15</strain>
    </source>
</reference>
<keyword evidence="5" id="KW-0597">Phosphoprotein</keyword>
<comment type="subcellular location">
    <subcellularLocation>
        <location evidence="2">Cell membrane</location>
        <topology evidence="2">Multi-pass membrane protein</topology>
    </subcellularLocation>
</comment>
<dbReference type="PRINTS" id="PR00344">
    <property type="entry name" value="BCTRLSENSOR"/>
</dbReference>
<evidence type="ECO:0000259" key="14">
    <source>
        <dbReference type="PROSITE" id="PS50885"/>
    </source>
</evidence>
<dbReference type="CDD" id="cd06225">
    <property type="entry name" value="HAMP"/>
    <property type="match status" value="1"/>
</dbReference>
<feature type="transmembrane region" description="Helical" evidence="12">
    <location>
        <begin position="185"/>
        <end position="207"/>
    </location>
</feature>
<organism evidence="15 16">
    <name type="scientific">candidate division CSSED10-310 bacterium</name>
    <dbReference type="NCBI Taxonomy" id="2855610"/>
    <lineage>
        <taxon>Bacteria</taxon>
        <taxon>Bacteria division CSSED10-310</taxon>
    </lineage>
</organism>
<dbReference type="PROSITE" id="PS50109">
    <property type="entry name" value="HIS_KIN"/>
    <property type="match status" value="1"/>
</dbReference>
<evidence type="ECO:0000256" key="10">
    <source>
        <dbReference type="ARBA" id="ARBA00023012"/>
    </source>
</evidence>
<dbReference type="PANTHER" id="PTHR45436:SF10">
    <property type="entry name" value="HISTIDINE KINASE"/>
    <property type="match status" value="1"/>
</dbReference>